<protein>
    <submittedName>
        <fullName evidence="1">Uncharacterized protein</fullName>
    </submittedName>
</protein>
<evidence type="ECO:0000313" key="1">
    <source>
        <dbReference type="EMBL" id="VFK63342.1"/>
    </source>
</evidence>
<name>A0A451ABE0_9GAMM</name>
<dbReference type="EMBL" id="CAADFX010000209">
    <property type="protein sequence ID" value="VFK63342.1"/>
    <property type="molecule type" value="Genomic_DNA"/>
</dbReference>
<proteinExistence type="predicted"/>
<reference evidence="1" key="1">
    <citation type="submission" date="2019-02" db="EMBL/GenBank/DDBJ databases">
        <authorList>
            <person name="Gruber-Vodicka R. H."/>
            <person name="Seah K. B. B."/>
        </authorList>
    </citation>
    <scope>NUCLEOTIDE SEQUENCE</scope>
    <source>
        <strain evidence="1">BECK_BY1</strain>
    </source>
</reference>
<organism evidence="1">
    <name type="scientific">Candidatus Kentrum sp. TUN</name>
    <dbReference type="NCBI Taxonomy" id="2126343"/>
    <lineage>
        <taxon>Bacteria</taxon>
        <taxon>Pseudomonadati</taxon>
        <taxon>Pseudomonadota</taxon>
        <taxon>Gammaproteobacteria</taxon>
        <taxon>Candidatus Kentrum</taxon>
    </lineage>
</organism>
<dbReference type="AlphaFoldDB" id="A0A451ABE0"/>
<accession>A0A451ABE0</accession>
<gene>
    <name evidence="1" type="ORF">BECKTUN1418D_GA0071000_12091</name>
</gene>
<sequence>MRVLIEQQVPQVFIALPVKAFTDNVHPVTQGDLTDLHVPQSMRPAVQPMLHSAMIPESVVKHGHQVRLILAPLPFKGNGPALGGTCRLDGLEHIMGWVGDAQKILRGNLRGARVVLVGQFDSRTLQVATFELVT</sequence>